<evidence type="ECO:0000259" key="6">
    <source>
        <dbReference type="PROSITE" id="PS50862"/>
    </source>
</evidence>
<feature type="domain" description="Aminoacyl-transfer RNA synthetases class-II family profile" evidence="6">
    <location>
        <begin position="24"/>
        <end position="322"/>
    </location>
</feature>
<dbReference type="GO" id="GO:0005829">
    <property type="term" value="C:cytosol"/>
    <property type="evidence" value="ECO:0007669"/>
    <property type="project" value="TreeGrafter"/>
</dbReference>
<comment type="subunit">
    <text evidence="1">Homodimer.</text>
</comment>
<evidence type="ECO:0000256" key="2">
    <source>
        <dbReference type="ARBA" id="ARBA00022598"/>
    </source>
</evidence>
<reference evidence="7 8" key="1">
    <citation type="submission" date="2017-08" db="EMBL/GenBank/DDBJ databases">
        <title>Reclassification of Bisgaard taxon 37 and 44.</title>
        <authorList>
            <person name="Christensen H."/>
        </authorList>
    </citation>
    <scope>NUCLEOTIDE SEQUENCE [LARGE SCALE GENOMIC DNA]</scope>
    <source>
        <strain evidence="7 8">111</strain>
    </source>
</reference>
<proteinExistence type="predicted"/>
<comment type="caution">
    <text evidence="7">The sequence shown here is derived from an EMBL/GenBank/DDBJ whole genome shotgun (WGS) entry which is preliminary data.</text>
</comment>
<name>A0A3A1YF43_9GAMM</name>
<dbReference type="GO" id="GO:0005524">
    <property type="term" value="F:ATP binding"/>
    <property type="evidence" value="ECO:0007669"/>
    <property type="project" value="UniProtKB-KW"/>
</dbReference>
<comment type="catalytic activity">
    <reaction evidence="5">
        <text>D-beta-lysine + L-lysyl-[protein] + ATP = N(6)-((3R)-3,6-diaminohexanoyl)-L-lysyl-[protein] + AMP + diphosphate + H(+)</text>
        <dbReference type="Rhea" id="RHEA:83435"/>
        <dbReference type="Rhea" id="RHEA-COMP:9752"/>
        <dbReference type="Rhea" id="RHEA-COMP:20131"/>
        <dbReference type="ChEBI" id="CHEBI:15378"/>
        <dbReference type="ChEBI" id="CHEBI:29969"/>
        <dbReference type="ChEBI" id="CHEBI:30616"/>
        <dbReference type="ChEBI" id="CHEBI:33019"/>
        <dbReference type="ChEBI" id="CHEBI:84138"/>
        <dbReference type="ChEBI" id="CHEBI:156053"/>
        <dbReference type="ChEBI" id="CHEBI:456215"/>
    </reaction>
    <physiologicalReaction direction="left-to-right" evidence="5">
        <dbReference type="Rhea" id="RHEA:83436"/>
    </physiologicalReaction>
</comment>
<accession>A0A3A1YF43</accession>
<dbReference type="Pfam" id="PF00152">
    <property type="entry name" value="tRNA-synt_2"/>
    <property type="match status" value="1"/>
</dbReference>
<protein>
    <recommendedName>
        <fullName evidence="6">Aminoacyl-transfer RNA synthetases class-II family profile domain-containing protein</fullName>
    </recommendedName>
</protein>
<dbReference type="GO" id="GO:0004824">
    <property type="term" value="F:lysine-tRNA ligase activity"/>
    <property type="evidence" value="ECO:0007669"/>
    <property type="project" value="InterPro"/>
</dbReference>
<dbReference type="Proteomes" id="UP000265916">
    <property type="component" value="Unassembled WGS sequence"/>
</dbReference>
<dbReference type="InterPro" id="IPR004525">
    <property type="entry name" value="EpmA"/>
</dbReference>
<evidence type="ECO:0000256" key="3">
    <source>
        <dbReference type="ARBA" id="ARBA00022741"/>
    </source>
</evidence>
<dbReference type="GO" id="GO:0006430">
    <property type="term" value="P:lysyl-tRNA aminoacylation"/>
    <property type="evidence" value="ECO:0007669"/>
    <property type="project" value="InterPro"/>
</dbReference>
<evidence type="ECO:0000256" key="1">
    <source>
        <dbReference type="ARBA" id="ARBA00011738"/>
    </source>
</evidence>
<dbReference type="SUPFAM" id="SSF55681">
    <property type="entry name" value="Class II aaRS and biotin synthetases"/>
    <property type="match status" value="1"/>
</dbReference>
<dbReference type="NCBIfam" id="TIGR00462">
    <property type="entry name" value="genX"/>
    <property type="match status" value="1"/>
</dbReference>
<keyword evidence="3" id="KW-0547">Nucleotide-binding</keyword>
<dbReference type="OrthoDB" id="9802326at2"/>
<dbReference type="PANTHER" id="PTHR42918:SF6">
    <property type="entry name" value="ELONGATION FACTOR P--(R)-BETA-LYSINE LIGASE"/>
    <property type="match status" value="1"/>
</dbReference>
<dbReference type="GO" id="GO:0000049">
    <property type="term" value="F:tRNA binding"/>
    <property type="evidence" value="ECO:0007669"/>
    <property type="project" value="TreeGrafter"/>
</dbReference>
<evidence type="ECO:0000256" key="4">
    <source>
        <dbReference type="ARBA" id="ARBA00022840"/>
    </source>
</evidence>
<dbReference type="InterPro" id="IPR004364">
    <property type="entry name" value="Aa-tRNA-synt_II"/>
</dbReference>
<dbReference type="InterPro" id="IPR006195">
    <property type="entry name" value="aa-tRNA-synth_II"/>
</dbReference>
<dbReference type="Gene3D" id="3.30.930.10">
    <property type="entry name" value="Bira Bifunctional Protein, Domain 2"/>
    <property type="match status" value="1"/>
</dbReference>
<keyword evidence="8" id="KW-1185">Reference proteome</keyword>
<evidence type="ECO:0000313" key="8">
    <source>
        <dbReference type="Proteomes" id="UP000265916"/>
    </source>
</evidence>
<dbReference type="AlphaFoldDB" id="A0A3A1YF43"/>
<dbReference type="PRINTS" id="PR00982">
    <property type="entry name" value="TRNASYNTHLYS"/>
</dbReference>
<dbReference type="NCBIfam" id="NF006828">
    <property type="entry name" value="PRK09350.1"/>
    <property type="match status" value="1"/>
</dbReference>
<dbReference type="RefSeq" id="WP_119531838.1">
    <property type="nucleotide sequence ID" value="NZ_JBHSSP010000006.1"/>
</dbReference>
<dbReference type="EMBL" id="NRJG01000100">
    <property type="protein sequence ID" value="RIY36782.1"/>
    <property type="molecule type" value="Genomic_DNA"/>
</dbReference>
<dbReference type="FunFam" id="3.30.930.10:FF:000017">
    <property type="entry name" value="Elongation factor P--(R)-beta-lysine ligase"/>
    <property type="match status" value="1"/>
</dbReference>
<keyword evidence="2" id="KW-0436">Ligase</keyword>
<keyword evidence="4" id="KW-0067">ATP-binding</keyword>
<evidence type="ECO:0000256" key="5">
    <source>
        <dbReference type="ARBA" id="ARBA00052794"/>
    </source>
</evidence>
<dbReference type="InterPro" id="IPR018149">
    <property type="entry name" value="Lys-tRNA-synth_II_C"/>
</dbReference>
<organism evidence="7 8">
    <name type="scientific">Psittacicella hinzii</name>
    <dbReference type="NCBI Taxonomy" id="2028575"/>
    <lineage>
        <taxon>Bacteria</taxon>
        <taxon>Pseudomonadati</taxon>
        <taxon>Pseudomonadota</taxon>
        <taxon>Gammaproteobacteria</taxon>
        <taxon>Pasteurellales</taxon>
        <taxon>Psittacicellaceae</taxon>
        <taxon>Psittacicella</taxon>
    </lineage>
</organism>
<dbReference type="PANTHER" id="PTHR42918">
    <property type="entry name" value="LYSYL-TRNA SYNTHETASE"/>
    <property type="match status" value="1"/>
</dbReference>
<evidence type="ECO:0000313" key="7">
    <source>
        <dbReference type="EMBL" id="RIY36782.1"/>
    </source>
</evidence>
<dbReference type="PROSITE" id="PS50862">
    <property type="entry name" value="AA_TRNA_LIGASE_II"/>
    <property type="match status" value="1"/>
</dbReference>
<dbReference type="InterPro" id="IPR045864">
    <property type="entry name" value="aa-tRNA-synth_II/BPL/LPL"/>
</dbReference>
<sequence length="322" mass="37872">MEQATTLQHINWQSNMTRQQLKERHKIMQKIRQFFDEKGLIEVETPLLTASPVTDVHLDSFKTSYFGKDYFLITSPEYHMKRLLACDVGPIYQICKCFRLEETSKKHNPEFTMLEWYLPNYNLQRLLDRVEELFSLFFDFEYLERYTYDFIFKKYLGFSPLEADHKLLVEQAKLYGLYAAYKYDSDTILEFLFSTCIEPYLGKRNPVAIYNYPASQAALAQVTSEDPRTAQRTEVFFKGIELANGFYELTDWKIQQQRFLQDLNQRKSNKQEVFTPDQRLLAALEHGMPPCSGIALGLDRFIMLIMQESSIANVMSFTVENA</sequence>
<gene>
    <name evidence="7" type="ORF">CKF58_05640</name>
</gene>